<keyword evidence="9 10" id="KW-0028">Amino-acid biosynthesis</keyword>
<dbReference type="RefSeq" id="WP_123420899.1">
    <property type="nucleotide sequence ID" value="NZ_RJUL01000002.1"/>
</dbReference>
<comment type="catalytic activity">
    <reaction evidence="8 9 10">
        <text>L-histidinol + 2 NAD(+) + H2O = L-histidine + 2 NADH + 3 H(+)</text>
        <dbReference type="Rhea" id="RHEA:20641"/>
        <dbReference type="ChEBI" id="CHEBI:15377"/>
        <dbReference type="ChEBI" id="CHEBI:15378"/>
        <dbReference type="ChEBI" id="CHEBI:57540"/>
        <dbReference type="ChEBI" id="CHEBI:57595"/>
        <dbReference type="ChEBI" id="CHEBI:57699"/>
        <dbReference type="ChEBI" id="CHEBI:57945"/>
        <dbReference type="EC" id="1.1.1.23"/>
    </reaction>
</comment>
<feature type="binding site" evidence="9 13">
    <location>
        <position position="226"/>
    </location>
    <ligand>
        <name>substrate</name>
    </ligand>
</feature>
<comment type="cofactor">
    <cofactor evidence="9 14">
        <name>Zn(2+)</name>
        <dbReference type="ChEBI" id="CHEBI:29105"/>
    </cofactor>
    <text evidence="9 14">Binds 1 zinc ion per subunit.</text>
</comment>
<evidence type="ECO:0000313" key="17">
    <source>
        <dbReference type="Proteomes" id="UP000268033"/>
    </source>
</evidence>
<feature type="binding site" evidence="9 13">
    <location>
        <position position="349"/>
    </location>
    <ligand>
        <name>substrate</name>
    </ligand>
</feature>
<proteinExistence type="inferred from homology"/>
<feature type="binding site" evidence="9 12">
    <location>
        <position position="124"/>
    </location>
    <ligand>
        <name>NAD(+)</name>
        <dbReference type="ChEBI" id="CHEBI:57540"/>
    </ligand>
</feature>
<evidence type="ECO:0000256" key="5">
    <source>
        <dbReference type="ARBA" id="ARBA00022723"/>
    </source>
</evidence>
<feature type="binding site" evidence="9 13">
    <location>
        <position position="248"/>
    </location>
    <ligand>
        <name>substrate</name>
    </ligand>
</feature>
<keyword evidence="9 10" id="KW-0368">Histidine biosynthesis</keyword>
<keyword evidence="7 9" id="KW-0560">Oxidoreductase</keyword>
<feature type="binding site" evidence="9 14">
    <location>
        <position position="251"/>
    </location>
    <ligand>
        <name>Zn(2+)</name>
        <dbReference type="ChEBI" id="CHEBI:29105"/>
    </ligand>
</feature>
<evidence type="ECO:0000256" key="10">
    <source>
        <dbReference type="PIRNR" id="PIRNR000099"/>
    </source>
</evidence>
<dbReference type="PIRSF" id="PIRSF000099">
    <property type="entry name" value="Histidinol_dh"/>
    <property type="match status" value="1"/>
</dbReference>
<evidence type="ECO:0000256" key="11">
    <source>
        <dbReference type="PIRSR" id="PIRSR000099-1"/>
    </source>
</evidence>
<comment type="pathway">
    <text evidence="2 9 10">Amino-acid biosynthesis; L-histidine biosynthesis; L-histidine from 5-phospho-alpha-D-ribose 1-diphosphate: step 9/9.</text>
</comment>
<feature type="binding site" evidence="9 13">
    <location>
        <position position="408"/>
    </location>
    <ligand>
        <name>substrate</name>
    </ligand>
</feature>
<feature type="binding site" evidence="9 14">
    <location>
        <position position="349"/>
    </location>
    <ligand>
        <name>Zn(2+)</name>
        <dbReference type="ChEBI" id="CHEBI:29105"/>
    </ligand>
</feature>
<evidence type="ECO:0000256" key="6">
    <source>
        <dbReference type="ARBA" id="ARBA00022833"/>
    </source>
</evidence>
<comment type="subunit">
    <text evidence="9">Homodimer.</text>
</comment>
<dbReference type="AlphaFoldDB" id="A0A3N1PTQ8"/>
<dbReference type="GO" id="GO:0008270">
    <property type="term" value="F:zinc ion binding"/>
    <property type="evidence" value="ECO:0007669"/>
    <property type="project" value="UniProtKB-UniRule"/>
</dbReference>
<comment type="similarity">
    <text evidence="3 9 10 15">Belongs to the histidinol dehydrogenase family.</text>
</comment>
<dbReference type="STRING" id="584787.GCA_001247655_00469"/>
<feature type="binding site" evidence="9 12">
    <location>
        <position position="182"/>
    </location>
    <ligand>
        <name>NAD(+)</name>
        <dbReference type="ChEBI" id="CHEBI:57540"/>
    </ligand>
</feature>
<dbReference type="PROSITE" id="PS00611">
    <property type="entry name" value="HISOL_DEHYDROGENASE"/>
    <property type="match status" value="1"/>
</dbReference>
<evidence type="ECO:0000256" key="15">
    <source>
        <dbReference type="RuleBase" id="RU004175"/>
    </source>
</evidence>
<sequence>MLTIIDWAALGAKEQQNLLTRPAQKDSAAIRGIVSDILAAVRAEGDAALSRYASTLDNYDGSRWVATKDALASIKPELRVAMEQAVANISRFHEAQRPQAITVETQPGILCEQRWQALERIGIYVPGGSAPLPSSVLMQAIPARIAGVEEIILATPGPVPDVILAAAALAGIPQVLALGGAQAIAAMAYGDKPVVKIFGPGNAYVTEAKRQVALDGIAIDMPAGPSEVMVLADANANPRFVAADLLSQAEHGPDSQVVLVTTSQALAEAVNKALAELTATLSRQAITLKALDNSRTLVVKTEAELVAISNSYAPEHLILQLDNAQQLLGRLKNAGSIFVGAYSPESAGDYASGTNHVLPTYGLAKSYSSLGLLDFMRRYTVQTLSKAGLETLAPTLIALADAEGLDAHRLAVTVRLENKA</sequence>
<keyword evidence="17" id="KW-1185">Reference proteome</keyword>
<dbReference type="InterPro" id="IPR022695">
    <property type="entry name" value="Histidinol_DH_monofunct"/>
</dbReference>
<evidence type="ECO:0000256" key="1">
    <source>
        <dbReference type="ARBA" id="ARBA00003850"/>
    </source>
</evidence>
<dbReference type="InterPro" id="IPR016161">
    <property type="entry name" value="Ald_DH/histidinol_DH"/>
</dbReference>
<reference evidence="16 17" key="1">
    <citation type="submission" date="2018-11" db="EMBL/GenBank/DDBJ databases">
        <title>Genomic Encyclopedia of Type Strains, Phase IV (KMG-IV): sequencing the most valuable type-strain genomes for metagenomic binning, comparative biology and taxonomic classification.</title>
        <authorList>
            <person name="Goeker M."/>
        </authorList>
    </citation>
    <scope>NUCLEOTIDE SEQUENCE [LARGE SCALE GENOMIC DNA]</scope>
    <source>
        <strain evidence="16 17">DSM 21945</strain>
    </source>
</reference>
<feature type="binding site" evidence="9 13">
    <location>
        <position position="403"/>
    </location>
    <ligand>
        <name>substrate</name>
    </ligand>
</feature>
<evidence type="ECO:0000256" key="12">
    <source>
        <dbReference type="PIRSR" id="PIRSR000099-2"/>
    </source>
</evidence>
<evidence type="ECO:0000256" key="2">
    <source>
        <dbReference type="ARBA" id="ARBA00004940"/>
    </source>
</evidence>
<dbReference type="EC" id="1.1.1.23" evidence="4 9"/>
<protein>
    <recommendedName>
        <fullName evidence="4 9">Histidinol dehydrogenase</fullName>
        <shortName evidence="9 10">HDH</shortName>
        <ecNumber evidence="4 9">1.1.1.23</ecNumber>
    </recommendedName>
</protein>
<dbReference type="NCBIfam" id="TIGR00069">
    <property type="entry name" value="hisD"/>
    <property type="match status" value="1"/>
</dbReference>
<dbReference type="Proteomes" id="UP000268033">
    <property type="component" value="Unassembled WGS sequence"/>
</dbReference>
<dbReference type="HAMAP" id="MF_01024">
    <property type="entry name" value="HisD"/>
    <property type="match status" value="1"/>
</dbReference>
<dbReference type="PANTHER" id="PTHR21256:SF2">
    <property type="entry name" value="HISTIDINE BIOSYNTHESIS TRIFUNCTIONAL PROTEIN"/>
    <property type="match status" value="1"/>
</dbReference>
<dbReference type="Gene3D" id="1.20.5.1300">
    <property type="match status" value="1"/>
</dbReference>
<evidence type="ECO:0000256" key="8">
    <source>
        <dbReference type="ARBA" id="ARBA00049489"/>
    </source>
</evidence>
<dbReference type="GO" id="GO:0051287">
    <property type="term" value="F:NAD binding"/>
    <property type="evidence" value="ECO:0007669"/>
    <property type="project" value="InterPro"/>
</dbReference>
<dbReference type="PRINTS" id="PR00083">
    <property type="entry name" value="HOLDHDRGNASE"/>
</dbReference>
<name>A0A3N1PTQ8_9GAMM</name>
<dbReference type="EMBL" id="RJUL01000002">
    <property type="protein sequence ID" value="ROQ30120.1"/>
    <property type="molecule type" value="Genomic_DNA"/>
</dbReference>
<dbReference type="GO" id="GO:0004399">
    <property type="term" value="F:histidinol dehydrogenase activity"/>
    <property type="evidence" value="ECO:0007669"/>
    <property type="project" value="UniProtKB-UniRule"/>
</dbReference>
<dbReference type="FunFam" id="3.40.50.1980:FF:000001">
    <property type="entry name" value="Histidinol dehydrogenase"/>
    <property type="match status" value="1"/>
</dbReference>
<dbReference type="InterPro" id="IPR001692">
    <property type="entry name" value="Histidinol_DH_CS"/>
</dbReference>
<evidence type="ECO:0000256" key="13">
    <source>
        <dbReference type="PIRSR" id="PIRSR000099-3"/>
    </source>
</evidence>
<dbReference type="UniPathway" id="UPA00031">
    <property type="reaction ID" value="UER00014"/>
</dbReference>
<keyword evidence="5 9" id="KW-0479">Metal-binding</keyword>
<accession>A0A3N1PTQ8</accession>
<dbReference type="GO" id="GO:0005829">
    <property type="term" value="C:cytosol"/>
    <property type="evidence" value="ECO:0007669"/>
    <property type="project" value="TreeGrafter"/>
</dbReference>
<evidence type="ECO:0000256" key="14">
    <source>
        <dbReference type="PIRSR" id="PIRSR000099-4"/>
    </source>
</evidence>
<feature type="active site" description="Proton acceptor" evidence="9 11">
    <location>
        <position position="315"/>
    </location>
</feature>
<evidence type="ECO:0000313" key="16">
    <source>
        <dbReference type="EMBL" id="ROQ30120.1"/>
    </source>
</evidence>
<dbReference type="CDD" id="cd06572">
    <property type="entry name" value="Histidinol_dh"/>
    <property type="match status" value="1"/>
</dbReference>
<keyword evidence="6 9" id="KW-0862">Zinc</keyword>
<feature type="binding site" evidence="9 14">
    <location>
        <position position="248"/>
    </location>
    <ligand>
        <name>Zn(2+)</name>
        <dbReference type="ChEBI" id="CHEBI:29105"/>
    </ligand>
</feature>
<dbReference type="InterPro" id="IPR012131">
    <property type="entry name" value="Hstdl_DH"/>
</dbReference>
<comment type="caution">
    <text evidence="16">The sequence shown here is derived from an EMBL/GenBank/DDBJ whole genome shotgun (WGS) entry which is preliminary data.</text>
</comment>
<evidence type="ECO:0000256" key="9">
    <source>
        <dbReference type="HAMAP-Rule" id="MF_01024"/>
    </source>
</evidence>
<dbReference type="SUPFAM" id="SSF53720">
    <property type="entry name" value="ALDH-like"/>
    <property type="match status" value="1"/>
</dbReference>
<feature type="binding site" evidence="9 13">
    <location>
        <position position="251"/>
    </location>
    <ligand>
        <name>substrate</name>
    </ligand>
</feature>
<evidence type="ECO:0000256" key="7">
    <source>
        <dbReference type="ARBA" id="ARBA00023002"/>
    </source>
</evidence>
<feature type="binding site" evidence="9 13">
    <location>
        <position position="316"/>
    </location>
    <ligand>
        <name>substrate</name>
    </ligand>
</feature>
<comment type="function">
    <text evidence="1 9 10">Catalyzes the sequential NAD-dependent oxidations of L-histidinol to L-histidinaldehyde and then to L-histidine.</text>
</comment>
<feature type="binding site" evidence="9 12">
    <location>
        <position position="202"/>
    </location>
    <ligand>
        <name>NAD(+)</name>
        <dbReference type="ChEBI" id="CHEBI:57540"/>
    </ligand>
</feature>
<dbReference type="PANTHER" id="PTHR21256">
    <property type="entry name" value="HISTIDINOL DEHYDROGENASE HDH"/>
    <property type="match status" value="1"/>
</dbReference>
<feature type="active site" description="Proton acceptor" evidence="9 11">
    <location>
        <position position="316"/>
    </location>
</feature>
<feature type="binding site" evidence="9 14">
    <location>
        <position position="408"/>
    </location>
    <ligand>
        <name>Zn(2+)</name>
        <dbReference type="ChEBI" id="CHEBI:29105"/>
    </ligand>
</feature>
<evidence type="ECO:0000256" key="3">
    <source>
        <dbReference type="ARBA" id="ARBA00010178"/>
    </source>
</evidence>
<dbReference type="Gene3D" id="3.40.50.1980">
    <property type="entry name" value="Nitrogenase molybdenum iron protein domain"/>
    <property type="match status" value="2"/>
</dbReference>
<dbReference type="Pfam" id="PF00815">
    <property type="entry name" value="Histidinol_dh"/>
    <property type="match status" value="1"/>
</dbReference>
<dbReference type="GO" id="GO:0000105">
    <property type="term" value="P:L-histidine biosynthetic process"/>
    <property type="evidence" value="ECO:0007669"/>
    <property type="project" value="UniProtKB-UniRule"/>
</dbReference>
<gene>
    <name evidence="9" type="primary">hisD</name>
    <name evidence="16" type="ORF">EDC28_102513</name>
</gene>
<evidence type="ECO:0000256" key="4">
    <source>
        <dbReference type="ARBA" id="ARBA00012965"/>
    </source>
</evidence>
<organism evidence="16 17">
    <name type="scientific">Gallaecimonas pentaromativorans</name>
    <dbReference type="NCBI Taxonomy" id="584787"/>
    <lineage>
        <taxon>Bacteria</taxon>
        <taxon>Pseudomonadati</taxon>
        <taxon>Pseudomonadota</taxon>
        <taxon>Gammaproteobacteria</taxon>
        <taxon>Enterobacterales</taxon>
        <taxon>Gallaecimonadaceae</taxon>
        <taxon>Gallaecimonas</taxon>
    </lineage>
</organism>
<keyword evidence="9 10" id="KW-0520">NAD</keyword>